<sequence>MITKTHRVDLGLELPEKKKKKKKKKVLAKEPESQYSVLNNDSCFADISPKRTTSSFHNVGRGQASEMPLGKKKKKKKKGHSTHCEELLKSEPTLSHARRTKSSSPGKQTLSHSEFLTGEKKKKRKSLSSTSHCSKRKTSPDRRQSEEVTRVGKKLKKHKKEKKAQDTTDFSIQDPWLYEAGDSVYTCSVGKEADEHAALGQKRKQGSPREHSMKMKKKKKVRQGEDTIIGHSKPSRSMESSPRKESKKKPVKVEVLEYIPIGDGPKVPVRKKMKSKKKVELPVAEEPALKRKKKKKRKECGAAEDLLESDTDLEVVLEKKGNTDEACIDQMRRKALQEEIDRESGKTETSEPRKWMETQFGQWDTAGFDNEEQKLKFLKLMGGFKHLSPSFSRPPSATGRPNMALSKKAADTLQRSLQQDFDRAMSWKYSRGAGLGFSAAQDKVFYIDRNASRSIRLED</sequence>
<keyword evidence="1" id="KW-1185">Reference proteome</keyword>
<dbReference type="RefSeq" id="XP_073915658.1">
    <property type="nucleotide sequence ID" value="XM_074059557.1"/>
</dbReference>
<protein>
    <submittedName>
        <fullName evidence="2">Lysine-rich nucleolar protein 1 isoform X2</fullName>
    </submittedName>
</protein>
<evidence type="ECO:0000313" key="1">
    <source>
        <dbReference type="Proteomes" id="UP001732720"/>
    </source>
</evidence>
<evidence type="ECO:0000313" key="2">
    <source>
        <dbReference type="RefSeq" id="XP_073915658.1"/>
    </source>
</evidence>
<gene>
    <name evidence="2" type="primary">Knop1</name>
</gene>
<organism evidence="1 2">
    <name type="scientific">Castor canadensis</name>
    <name type="common">American beaver</name>
    <dbReference type="NCBI Taxonomy" id="51338"/>
    <lineage>
        <taxon>Eukaryota</taxon>
        <taxon>Metazoa</taxon>
        <taxon>Chordata</taxon>
        <taxon>Craniata</taxon>
        <taxon>Vertebrata</taxon>
        <taxon>Euteleostomi</taxon>
        <taxon>Mammalia</taxon>
        <taxon>Eutheria</taxon>
        <taxon>Euarchontoglires</taxon>
        <taxon>Glires</taxon>
        <taxon>Rodentia</taxon>
        <taxon>Castorimorpha</taxon>
        <taxon>Castoridae</taxon>
        <taxon>Castor</taxon>
    </lineage>
</organism>
<reference evidence="2" key="1">
    <citation type="submission" date="2025-08" db="UniProtKB">
        <authorList>
            <consortium name="RefSeq"/>
        </authorList>
    </citation>
    <scope>IDENTIFICATION</scope>
</reference>
<accession>A0AC58LES9</accession>
<proteinExistence type="predicted"/>
<name>A0AC58LES9_CASCN</name>
<dbReference type="Proteomes" id="UP001732720">
    <property type="component" value="Chromosome 17"/>
</dbReference>